<dbReference type="EMBL" id="JAAOMA010000031">
    <property type="protein sequence ID" value="NHR07242.1"/>
    <property type="molecule type" value="Genomic_DNA"/>
</dbReference>
<reference evidence="3 4" key="1">
    <citation type="submission" date="2020-03" db="EMBL/GenBank/DDBJ databases">
        <title>Draft genome sequence of environmentally isolated cultures.</title>
        <authorList>
            <person name="Wilson H.S."/>
            <person name="De Leon M.E."/>
        </authorList>
    </citation>
    <scope>NUCLEOTIDE SEQUENCE [LARGE SCALE GENOMIC DNA]</scope>
    <source>
        <strain evidence="3 4">HSC-31F16</strain>
    </source>
</reference>
<evidence type="ECO:0000256" key="1">
    <source>
        <dbReference type="SAM" id="MobiDB-lite"/>
    </source>
</evidence>
<comment type="caution">
    <text evidence="3">The sequence shown here is derived from an EMBL/GenBank/DDBJ whole genome shotgun (WGS) entry which is preliminary data.</text>
</comment>
<accession>A0ABX0LCJ9</accession>
<keyword evidence="4" id="KW-1185">Reference proteome</keyword>
<name>A0ABX0LCJ9_9NEIS</name>
<evidence type="ECO:0000313" key="4">
    <source>
        <dbReference type="Proteomes" id="UP001515641"/>
    </source>
</evidence>
<gene>
    <name evidence="3" type="ORF">HA052_18795</name>
</gene>
<proteinExistence type="predicted"/>
<feature type="chain" id="PRO_5045263748" evidence="2">
    <location>
        <begin position="22"/>
        <end position="1077"/>
    </location>
</feature>
<organism evidence="3 4">
    <name type="scientific">Chromobacterium fluminis</name>
    <dbReference type="NCBI Taxonomy" id="3044269"/>
    <lineage>
        <taxon>Bacteria</taxon>
        <taxon>Pseudomonadati</taxon>
        <taxon>Pseudomonadota</taxon>
        <taxon>Betaproteobacteria</taxon>
        <taxon>Neisseriales</taxon>
        <taxon>Chromobacteriaceae</taxon>
        <taxon>Chromobacterium</taxon>
    </lineage>
</organism>
<dbReference type="Proteomes" id="UP001515641">
    <property type="component" value="Unassembled WGS sequence"/>
</dbReference>
<feature type="region of interest" description="Disordered" evidence="1">
    <location>
        <begin position="355"/>
        <end position="387"/>
    </location>
</feature>
<evidence type="ECO:0000313" key="3">
    <source>
        <dbReference type="EMBL" id="NHR07242.1"/>
    </source>
</evidence>
<protein>
    <submittedName>
        <fullName evidence="3">Uncharacterized protein</fullName>
    </submittedName>
</protein>
<evidence type="ECO:0000256" key="2">
    <source>
        <dbReference type="SAM" id="SignalP"/>
    </source>
</evidence>
<sequence>MKNFKLWLLLVGVLVSYGSFAGSSILFTDDSYLKRCENNASICSYDKGQAIRNKFWVWSQCLYSQPYHITIKSGKGDLFLKMNGRVWGFGSEHTNPIVESRDPSVVVPLEWPNWTDIDISLATAGIYILEFKVDAIYADAGNRLCEANVYKYGIEIKPTISKVRLEVKLPQDHAKGGGAAGHVSIPYGNRSAIKVMANAYENEMDLNESNMRSCNINAGTNSEKTKREKDGEYFSYAIGNKEATVFPEYVERGKSVTLSGTCEYSLNGYVKTVQIESLTLTRETPNFGSPRLQWSDSDRVLRQFDWARGAGDEAKNLKIKVVSTQLNQKNLSWDYCQIAGTGVDGQSYSFSEKITAPTSETQKPLDVERLGKGQTAPGGSGKSGSATFSGTCYEDEKHWDYYSQPLDPIALQRLAPRIITQMAVNQGEVKGKLANSPREVHPGEVFSVDASASLTNFYPGVKFSVALSDNSLAEITSCEKFGMRSNNICLLAMPATKTESGKVTGRAASKDKVKVKKLLAVKMNVESQDLNDVSDVITLASTQIEIVPQITVRGRSNALDVKIGDHSVNAKNIVLHQGRELEVTLSNYRLIGDMPGGRENGQTSGELKALTVALPPELDKTARPKWAIAAAALTDADAAWTGHDTATKLNSQAVKYGEDQPLKVIVPIKVTGDATKKVELKISGQYGTPQAEVLNPLGSDETMVTIDIGDKLLPADKVFSMNVNQAEALQLSHNPPNNLNYVEVHFKAAKDVSGVDLRVDLPEGLQRGVHGELQLLKNNVIFKSENCPNSCLVNEWRKSGAVVSSLSMSKDDAFNLKIPVELTASALATLHPIAIAIEQNDERVNQDTKERVVEWKTANSMLEMSKPVIVKSREQVDVHEMDPELQVADENGKTFRAVVDVMNVDATDKVTLKGGNQEWEMKAVAVDHAPSNQKRYEATNVPMLKRLSDTLTVVVKPGGADPVLKRVVAEEDVNRALTCRAVESDCTLIWRGARVPYFHSAKDNALEFNLSNLGKETWFDKLYQLSVRADPWTSVSLFLPKNYTLPLLNEDSGNKTQSFMLDGTLPQEGDFHFDYVH</sequence>
<dbReference type="RefSeq" id="WP_166453079.1">
    <property type="nucleotide sequence ID" value="NZ_JAAOMA010000031.1"/>
</dbReference>
<feature type="signal peptide" evidence="2">
    <location>
        <begin position="1"/>
        <end position="21"/>
    </location>
</feature>
<keyword evidence="2" id="KW-0732">Signal</keyword>